<evidence type="ECO:0000313" key="2">
    <source>
        <dbReference type="Proteomes" id="UP001165653"/>
    </source>
</evidence>
<gene>
    <name evidence="1" type="ORF">OJ996_25590</name>
</gene>
<keyword evidence="2" id="KW-1185">Reference proteome</keyword>
<sequence>MRLLMLMLVLVSRAFGLGQGEFVPAGAQPGIEEGFAKAIAIDRVEGKDGLIHYQVRIYSRELTGPFPPSESVVANLVLRDEKGECLARTPASYGVMNRKETSWPTGREQPCMVMGFAIRASLEKGALIHLTWEEPVDGDSRFYSLPGKSVACEEPVRVKGD</sequence>
<comment type="caution">
    <text evidence="1">The sequence shown here is derived from an EMBL/GenBank/DDBJ whole genome shotgun (WGS) entry which is preliminary data.</text>
</comment>
<evidence type="ECO:0008006" key="3">
    <source>
        <dbReference type="Google" id="ProtNLM"/>
    </source>
</evidence>
<proteinExistence type="predicted"/>
<dbReference type="RefSeq" id="WP_264516608.1">
    <property type="nucleotide sequence ID" value="NZ_JAPDDR010000023.1"/>
</dbReference>
<dbReference type="EMBL" id="JAPDDR010000023">
    <property type="protein sequence ID" value="MCW1916988.1"/>
    <property type="molecule type" value="Genomic_DNA"/>
</dbReference>
<organism evidence="1 2">
    <name type="scientific">Luteolibacter rhizosphaerae</name>
    <dbReference type="NCBI Taxonomy" id="2989719"/>
    <lineage>
        <taxon>Bacteria</taxon>
        <taxon>Pseudomonadati</taxon>
        <taxon>Verrucomicrobiota</taxon>
        <taxon>Verrucomicrobiia</taxon>
        <taxon>Verrucomicrobiales</taxon>
        <taxon>Verrucomicrobiaceae</taxon>
        <taxon>Luteolibacter</taxon>
    </lineage>
</organism>
<reference evidence="1" key="1">
    <citation type="submission" date="2022-10" db="EMBL/GenBank/DDBJ databases">
        <title>Luteolibacter sp. GHJ8, whole genome shotgun sequencing project.</title>
        <authorList>
            <person name="Zhao G."/>
            <person name="Shen L."/>
        </authorList>
    </citation>
    <scope>NUCLEOTIDE SEQUENCE</scope>
    <source>
        <strain evidence="1">GHJ8</strain>
    </source>
</reference>
<dbReference type="Proteomes" id="UP001165653">
    <property type="component" value="Unassembled WGS sequence"/>
</dbReference>
<accession>A0ABT3GAW7</accession>
<evidence type="ECO:0000313" key="1">
    <source>
        <dbReference type="EMBL" id="MCW1916988.1"/>
    </source>
</evidence>
<protein>
    <recommendedName>
        <fullName evidence="3">Lipoprotein</fullName>
    </recommendedName>
</protein>
<name>A0ABT3GAW7_9BACT</name>